<evidence type="ECO:0000313" key="11">
    <source>
        <dbReference type="EMBL" id="CAJ0582556.1"/>
    </source>
</evidence>
<dbReference type="GO" id="GO:0008270">
    <property type="term" value="F:zinc ion binding"/>
    <property type="evidence" value="ECO:0007669"/>
    <property type="project" value="UniProtKB-KW"/>
</dbReference>
<feature type="compositionally biased region" description="Basic and acidic residues" evidence="9">
    <location>
        <begin position="322"/>
        <end position="337"/>
    </location>
</feature>
<accession>A0AA36D850</accession>
<dbReference type="Proteomes" id="UP001177023">
    <property type="component" value="Unassembled WGS sequence"/>
</dbReference>
<dbReference type="SMART" id="SM00399">
    <property type="entry name" value="ZnF_C4"/>
    <property type="match status" value="1"/>
</dbReference>
<evidence type="ECO:0000256" key="2">
    <source>
        <dbReference type="ARBA" id="ARBA00022771"/>
    </source>
</evidence>
<sequence>MDPVELDYEEDRDASDNREDSDLSGNESGSGLRDREDDEDRDGKNFGEVSRKFTKKRVQRNAEITDDEVTEFYDSLGYDPVKQSALVVYIHGSGLASEHECMRIFSEYHPDDAVKEPDGHFHMFVHFRDRTGLVQVLDSSEMEEEEGVLKEVDGEDVEIVDKEVAGYKAKMHFDDYVKVDIDQHVIPDGPWRVLVKHVSDRFLVLLRFAKYEEIANAKTETLDIQSKRMTRKRIASTDADDQDFAPRAPPPGQNVFAPDGKELTWRFEHDLRAYEKADGTIEKEEDKSLKEWGKDDQPSTAKKVRGRGAFRAHLIGTGADTMRADTEAKEHDGKKDLEDDEDDFQTAEKAIPKPKVLPIKFSHAKMAEPDGNFVEMCRICHRQPGRRRYGAWACDSCKIFFLRSATRKTPHVCAREGRCQFPEEKCPGCRFNRCVQEGMVPESVARRDGCQRRLVDANGKKLIPGAGGTSCDLKPGEPSTSTEADRAIDMTFNANKVRYSSNQVAQCFARISLHIIDFCRNLPEIWLLSPGDRLLLIARHQLFIYPFMLFFATYVEKYDGIILGLGAVFHERREDMNMINDFLPHVAVLLHRYIIPLFKEHIIRTTSDAKKAQQKVEKLMEFMQVIVDLAAKQGNYFAQCVALNKAHMKGRFSGDLYLTC</sequence>
<keyword evidence="1" id="KW-0479">Metal-binding</keyword>
<feature type="compositionally biased region" description="Basic and acidic residues" evidence="9">
    <location>
        <begin position="278"/>
        <end position="297"/>
    </location>
</feature>
<dbReference type="Pfam" id="PF00105">
    <property type="entry name" value="zf-C4"/>
    <property type="match status" value="1"/>
</dbReference>
<dbReference type="PROSITE" id="PS51030">
    <property type="entry name" value="NUCLEAR_REC_DBD_2"/>
    <property type="match status" value="1"/>
</dbReference>
<keyword evidence="7" id="KW-0675">Receptor</keyword>
<keyword evidence="8" id="KW-0539">Nucleus</keyword>
<evidence type="ECO:0000256" key="1">
    <source>
        <dbReference type="ARBA" id="ARBA00022723"/>
    </source>
</evidence>
<feature type="region of interest" description="Disordered" evidence="9">
    <location>
        <begin position="317"/>
        <end position="348"/>
    </location>
</feature>
<gene>
    <name evidence="11" type="ORF">MSPICULIGERA_LOCUS20686</name>
</gene>
<evidence type="ECO:0000256" key="4">
    <source>
        <dbReference type="ARBA" id="ARBA00023015"/>
    </source>
</evidence>
<dbReference type="PANTHER" id="PTHR47630">
    <property type="entry name" value="NUCLEAR HORMONE RECEPTOR FAMILY-RELATED-RELATED"/>
    <property type="match status" value="1"/>
</dbReference>
<protein>
    <recommendedName>
        <fullName evidence="10">Nuclear receptor domain-containing protein</fullName>
    </recommendedName>
</protein>
<feature type="compositionally biased region" description="Acidic residues" evidence="9">
    <location>
        <begin position="1"/>
        <end position="13"/>
    </location>
</feature>
<dbReference type="GO" id="GO:0003700">
    <property type="term" value="F:DNA-binding transcription factor activity"/>
    <property type="evidence" value="ECO:0007669"/>
    <property type="project" value="InterPro"/>
</dbReference>
<dbReference type="GO" id="GO:0043565">
    <property type="term" value="F:sequence-specific DNA binding"/>
    <property type="evidence" value="ECO:0007669"/>
    <property type="project" value="InterPro"/>
</dbReference>
<feature type="region of interest" description="Disordered" evidence="9">
    <location>
        <begin position="1"/>
        <end position="49"/>
    </location>
</feature>
<evidence type="ECO:0000313" key="12">
    <source>
        <dbReference type="Proteomes" id="UP001177023"/>
    </source>
</evidence>
<comment type="caution">
    <text evidence="11">The sequence shown here is derived from an EMBL/GenBank/DDBJ whole genome shotgun (WGS) entry which is preliminary data.</text>
</comment>
<dbReference type="AlphaFoldDB" id="A0AA36D850"/>
<evidence type="ECO:0000256" key="5">
    <source>
        <dbReference type="ARBA" id="ARBA00023125"/>
    </source>
</evidence>
<evidence type="ECO:0000256" key="9">
    <source>
        <dbReference type="SAM" id="MobiDB-lite"/>
    </source>
</evidence>
<dbReference type="PRINTS" id="PR00047">
    <property type="entry name" value="STROIDFINGER"/>
</dbReference>
<feature type="region of interest" description="Disordered" evidence="9">
    <location>
        <begin position="278"/>
        <end position="304"/>
    </location>
</feature>
<keyword evidence="6" id="KW-0804">Transcription</keyword>
<evidence type="ECO:0000259" key="10">
    <source>
        <dbReference type="PROSITE" id="PS51030"/>
    </source>
</evidence>
<evidence type="ECO:0000256" key="8">
    <source>
        <dbReference type="ARBA" id="ARBA00023242"/>
    </source>
</evidence>
<dbReference type="Gene3D" id="3.30.50.10">
    <property type="entry name" value="Erythroid Transcription Factor GATA-1, subunit A"/>
    <property type="match status" value="1"/>
</dbReference>
<keyword evidence="12" id="KW-1185">Reference proteome</keyword>
<reference evidence="11" key="1">
    <citation type="submission" date="2023-06" db="EMBL/GenBank/DDBJ databases">
        <authorList>
            <person name="Delattre M."/>
        </authorList>
    </citation>
    <scope>NUCLEOTIDE SEQUENCE</scope>
    <source>
        <strain evidence="11">AF72</strain>
    </source>
</reference>
<keyword evidence="3" id="KW-0862">Zinc</keyword>
<proteinExistence type="predicted"/>
<dbReference type="InterPro" id="IPR052499">
    <property type="entry name" value="C.elegans_NHRs"/>
</dbReference>
<dbReference type="InterPro" id="IPR035500">
    <property type="entry name" value="NHR-like_dom_sf"/>
</dbReference>
<dbReference type="SUPFAM" id="SSF57716">
    <property type="entry name" value="Glucocorticoid receptor-like (DNA-binding domain)"/>
    <property type="match status" value="1"/>
</dbReference>
<feature type="region of interest" description="Disordered" evidence="9">
    <location>
        <begin position="233"/>
        <end position="258"/>
    </location>
</feature>
<evidence type="ECO:0000256" key="6">
    <source>
        <dbReference type="ARBA" id="ARBA00023163"/>
    </source>
</evidence>
<evidence type="ECO:0000256" key="3">
    <source>
        <dbReference type="ARBA" id="ARBA00022833"/>
    </source>
</evidence>
<dbReference type="SUPFAM" id="SSF48508">
    <property type="entry name" value="Nuclear receptor ligand-binding domain"/>
    <property type="match status" value="1"/>
</dbReference>
<keyword evidence="2" id="KW-0863">Zinc-finger</keyword>
<feature type="domain" description="Nuclear receptor" evidence="10">
    <location>
        <begin position="374"/>
        <end position="446"/>
    </location>
</feature>
<name>A0AA36D850_9BILA</name>
<feature type="non-terminal residue" evidence="11">
    <location>
        <position position="660"/>
    </location>
</feature>
<dbReference type="PANTHER" id="PTHR47630:SF5">
    <property type="entry name" value="NR LBD DOMAIN-CONTAINING PROTEIN"/>
    <property type="match status" value="1"/>
</dbReference>
<dbReference type="InterPro" id="IPR013088">
    <property type="entry name" value="Znf_NHR/GATA"/>
</dbReference>
<keyword evidence="4" id="KW-0805">Transcription regulation</keyword>
<evidence type="ECO:0000256" key="7">
    <source>
        <dbReference type="ARBA" id="ARBA00023170"/>
    </source>
</evidence>
<dbReference type="EMBL" id="CATQJA010002664">
    <property type="protein sequence ID" value="CAJ0582556.1"/>
    <property type="molecule type" value="Genomic_DNA"/>
</dbReference>
<organism evidence="11 12">
    <name type="scientific">Mesorhabditis spiculigera</name>
    <dbReference type="NCBI Taxonomy" id="96644"/>
    <lineage>
        <taxon>Eukaryota</taxon>
        <taxon>Metazoa</taxon>
        <taxon>Ecdysozoa</taxon>
        <taxon>Nematoda</taxon>
        <taxon>Chromadorea</taxon>
        <taxon>Rhabditida</taxon>
        <taxon>Rhabditina</taxon>
        <taxon>Rhabditomorpha</taxon>
        <taxon>Rhabditoidea</taxon>
        <taxon>Rhabditidae</taxon>
        <taxon>Mesorhabditinae</taxon>
        <taxon>Mesorhabditis</taxon>
    </lineage>
</organism>
<keyword evidence="5" id="KW-0238">DNA-binding</keyword>
<dbReference type="InterPro" id="IPR001628">
    <property type="entry name" value="Znf_hrmn_rcpt"/>
</dbReference>